<reference evidence="6 7" key="1">
    <citation type="submission" date="2020-06" db="EMBL/GenBank/DDBJ databases">
        <title>Actinokineospora xiongansis sp. nov., isolated from soil of Baiyangdian.</title>
        <authorList>
            <person name="Zhang X."/>
        </authorList>
    </citation>
    <scope>NUCLEOTIDE SEQUENCE [LARGE SCALE GENOMIC DNA]</scope>
    <source>
        <strain evidence="6 7">HBU206404</strain>
    </source>
</reference>
<keyword evidence="2" id="KW-0596">Phosphopantetheine</keyword>
<keyword evidence="3" id="KW-0597">Phosphoprotein</keyword>
<dbReference type="PANTHER" id="PTHR45527">
    <property type="entry name" value="NONRIBOSOMAL PEPTIDE SYNTHETASE"/>
    <property type="match status" value="1"/>
</dbReference>
<dbReference type="Gene3D" id="3.40.50.980">
    <property type="match status" value="2"/>
</dbReference>
<dbReference type="InterPro" id="IPR045851">
    <property type="entry name" value="AMP-bd_C_sf"/>
</dbReference>
<evidence type="ECO:0000256" key="4">
    <source>
        <dbReference type="SAM" id="MobiDB-lite"/>
    </source>
</evidence>
<organism evidence="6 7">
    <name type="scientific">Actinokineospora xionganensis</name>
    <dbReference type="NCBI Taxonomy" id="2684470"/>
    <lineage>
        <taxon>Bacteria</taxon>
        <taxon>Bacillati</taxon>
        <taxon>Actinomycetota</taxon>
        <taxon>Actinomycetes</taxon>
        <taxon>Pseudonocardiales</taxon>
        <taxon>Pseudonocardiaceae</taxon>
        <taxon>Actinokineospora</taxon>
    </lineage>
</organism>
<dbReference type="SUPFAM" id="SSF56801">
    <property type="entry name" value="Acetyl-CoA synthetase-like"/>
    <property type="match status" value="2"/>
</dbReference>
<dbReference type="CDD" id="cd12117">
    <property type="entry name" value="A_NRPS_Srf_like"/>
    <property type="match status" value="1"/>
</dbReference>
<dbReference type="InterPro" id="IPR023213">
    <property type="entry name" value="CAT-like_dom_sf"/>
</dbReference>
<protein>
    <submittedName>
        <fullName evidence="6">Amino acid adenylation domain-containing protein</fullName>
    </submittedName>
</protein>
<dbReference type="PROSITE" id="PS50075">
    <property type="entry name" value="CARRIER"/>
    <property type="match status" value="2"/>
</dbReference>
<feature type="domain" description="Carrier" evidence="5">
    <location>
        <begin position="1584"/>
        <end position="1659"/>
    </location>
</feature>
<dbReference type="InterPro" id="IPR029058">
    <property type="entry name" value="AB_hydrolase_fold"/>
</dbReference>
<proteinExistence type="predicted"/>
<dbReference type="InterPro" id="IPR036736">
    <property type="entry name" value="ACP-like_sf"/>
</dbReference>
<dbReference type="RefSeq" id="WP_187220382.1">
    <property type="nucleotide sequence ID" value="NZ_JABVED010000005.1"/>
</dbReference>
<comment type="caution">
    <text evidence="6">The sequence shown here is derived from an EMBL/GenBank/DDBJ whole genome shotgun (WGS) entry which is preliminary data.</text>
</comment>
<dbReference type="Gene3D" id="3.30.559.30">
    <property type="entry name" value="Nonribosomal peptide synthetase, condensation domain"/>
    <property type="match status" value="1"/>
</dbReference>
<dbReference type="Pfam" id="PF00668">
    <property type="entry name" value="Condensation"/>
    <property type="match status" value="1"/>
</dbReference>
<evidence type="ECO:0000313" key="6">
    <source>
        <dbReference type="EMBL" id="MBC6447902.1"/>
    </source>
</evidence>
<sequence>MTELTFPEAFARHAGKTPDAVAVEFLGDRLTYRDLDVRATVLAATLRAEGVGPGSIVGVAATPSTHLPVALLAILRAGGAWLPLDPAYPVDRLRFMSEDAGVRLLVADPAGASAFYHDAKVIDPADPAVVHSGHTYPQPPPNPYPHPAPADRLAEGRPPVVGGGLPGAGVADLAYVIYTSGSTGRPKGVAVTHGGLANLIHAQADAFAPGPGDRVLQFAPTSFDASVFEIVMALATGATLVLAPRNDLGPGPALADVLRQRKITHLTVPPSVLATLPDAELPELAVLICAGEALAEHLVDRWQPGRRMFNAYGPTETTVWATIAELTAGHGKPTIGAAITGARVAVVDEWLQPVPDGTPGELVVGGRGVARGYLGRPGLTAQRFVPDPAEAGARLYRTGDLAVVRDGALEFLGRLDNQVKVRGFRIEPEEIATRLAEHPSVTDAVVVARDLGWGPELVGYVAGTEVDTTAVKAHCAARLPAHMVPGIIVVLARMPLTPSGKIDRDVLPAPETGDGEYVAPTTATERALAVILADLLAVERVGMHDEFFAVGGNSLLAGRLAARVRADLGRELPLRLIYQVPTVAAMAAAIDAGDAGLTVPPVKSTTLDGPAPLAFPQERVWYLEKLAPGNLAYNAQATLRLRGPLRADVLRATLTEIVRRHEVFRCAFVAEGGRPTQRPVPPMPVDLPVIDLGDLPEDERDVRAEEIVAATVRDPFDLARPPLARWVLIRHGEDDHTLVHVEHHLVHDGWSFALFLQELQAIYPHNGQSALPDPEVRYTDFARWQREWMRDDVLDANLAHWTKELAGCPTALDLPTDRPRPRTQSFQGAALRVDVPAALCGRLRDYSRARGVTLFTTMLSGFAVLLSRHSGQRDMVIGSGVANRRLAELESLIGMIVNTLPLRVDLTGEPGFDDLVQRTHASVGRAAQWQDVPIERLIDAMRLTRDPGRNPLFQAMFSFHDSQVPVVDFGGVTGSVLERHNGSAKTDINVVAIPRAEQRAGHGTLDGADPVTLIWEYATDLFDAETMREYVDRYIALLTAAVDNPMAPIDQLPLITAEERDRLVALSAGTVTAYPADRTIPELFAEQVAARPDAQALVHGDRAHTYAELDACSSRIAHLLRARGVGPDVPVGVLLHRGDDMVTALLAVLKAGGAYVPLDPAYPAQRLAGMVDDVGVDVVITRSDLRHLVDVADVLALDTAADELAAADPAAPMPTAGPENLAYVLFTSGSTGRPKGVMVAHRSVLRLVCDTDYADFRPGLRYAQVADASFDALTYELWGALLHGGTVCVVDTDTLLTAGGLRTAIRTEGITSMFLTSALFTEIMADHPDTFAGMTTLMVGGDALNLARVRRLLDGDPAHRPANLVNGYGPTEATTFAVCHSIVDLPLRAPSVPIGRPIANTTGYVLDRRFQPVPVGVAGELFLGGPGVARGYAGRPGLTAQRFVPDPFAADGSRLYRTGDLVRYRRDGVIEFLGRVDNQVKIRGFRVEPGEVDAAIAAHDGVAQAAVVVDEAPSGRRLVAYVVPAADGATADLRDFLARRLPPYLLPSVYVLLPALPMTTSGKVDRAALPPVDDARVEPVDHRLPVTDTERAVAKLAAELLGLPSVGTTDDFFHLGGHSLLAMRLVARTNELFGTEVGLRAFLGMPTVGALASAVDAAPAADPPPTSQTESDELLLAQLDELSEDEVEELLRGMAENEVDR</sequence>
<dbReference type="CDD" id="cd19531">
    <property type="entry name" value="LCL_NRPS-like"/>
    <property type="match status" value="1"/>
</dbReference>
<evidence type="ECO:0000256" key="1">
    <source>
        <dbReference type="ARBA" id="ARBA00001957"/>
    </source>
</evidence>
<dbReference type="InterPro" id="IPR010071">
    <property type="entry name" value="AA_adenyl_dom"/>
</dbReference>
<evidence type="ECO:0000259" key="5">
    <source>
        <dbReference type="PROSITE" id="PS50075"/>
    </source>
</evidence>
<dbReference type="SMART" id="SM00823">
    <property type="entry name" value="PKS_PP"/>
    <property type="match status" value="2"/>
</dbReference>
<comment type="cofactor">
    <cofactor evidence="1">
        <name>pantetheine 4'-phosphate</name>
        <dbReference type="ChEBI" id="CHEBI:47942"/>
    </cofactor>
</comment>
<dbReference type="PROSITE" id="PS00455">
    <property type="entry name" value="AMP_BINDING"/>
    <property type="match status" value="2"/>
</dbReference>
<dbReference type="InterPro" id="IPR042099">
    <property type="entry name" value="ANL_N_sf"/>
</dbReference>
<dbReference type="Pfam" id="PF13193">
    <property type="entry name" value="AMP-binding_C"/>
    <property type="match status" value="2"/>
</dbReference>
<dbReference type="EMBL" id="JABVED010000005">
    <property type="protein sequence ID" value="MBC6447902.1"/>
    <property type="molecule type" value="Genomic_DNA"/>
</dbReference>
<dbReference type="InterPro" id="IPR025110">
    <property type="entry name" value="AMP-bd_C"/>
</dbReference>
<feature type="compositionally biased region" description="Pro residues" evidence="4">
    <location>
        <begin position="137"/>
        <end position="148"/>
    </location>
</feature>
<gene>
    <name evidence="6" type="ORF">GPZ80_12040</name>
</gene>
<dbReference type="Proteomes" id="UP000734823">
    <property type="component" value="Unassembled WGS sequence"/>
</dbReference>
<dbReference type="Gene3D" id="1.10.1200.10">
    <property type="entry name" value="ACP-like"/>
    <property type="match status" value="1"/>
</dbReference>
<feature type="region of interest" description="Disordered" evidence="4">
    <location>
        <begin position="127"/>
        <end position="151"/>
    </location>
</feature>
<dbReference type="CDD" id="cd05930">
    <property type="entry name" value="A_NRPS"/>
    <property type="match status" value="1"/>
</dbReference>
<dbReference type="Pfam" id="PF00501">
    <property type="entry name" value="AMP-binding"/>
    <property type="match status" value="2"/>
</dbReference>
<accession>A0ABR7L5E2</accession>
<dbReference type="PANTHER" id="PTHR45527:SF1">
    <property type="entry name" value="FATTY ACID SYNTHASE"/>
    <property type="match status" value="1"/>
</dbReference>
<name>A0ABR7L5E2_9PSEU</name>
<dbReference type="InterPro" id="IPR000873">
    <property type="entry name" value="AMP-dep_synth/lig_dom"/>
</dbReference>
<feature type="domain" description="Carrier" evidence="5">
    <location>
        <begin position="519"/>
        <end position="594"/>
    </location>
</feature>
<dbReference type="NCBIfam" id="TIGR01733">
    <property type="entry name" value="AA-adenyl-dom"/>
    <property type="match status" value="2"/>
</dbReference>
<keyword evidence="7" id="KW-1185">Reference proteome</keyword>
<dbReference type="SUPFAM" id="SSF47336">
    <property type="entry name" value="ACP-like"/>
    <property type="match status" value="2"/>
</dbReference>
<evidence type="ECO:0000256" key="2">
    <source>
        <dbReference type="ARBA" id="ARBA00022450"/>
    </source>
</evidence>
<dbReference type="InterPro" id="IPR009081">
    <property type="entry name" value="PP-bd_ACP"/>
</dbReference>
<dbReference type="Gene3D" id="3.30.300.30">
    <property type="match status" value="2"/>
</dbReference>
<dbReference type="Gene3D" id="3.40.50.1820">
    <property type="entry name" value="alpha/beta hydrolase"/>
    <property type="match status" value="1"/>
</dbReference>
<dbReference type="InterPro" id="IPR020806">
    <property type="entry name" value="PKS_PP-bd"/>
</dbReference>
<evidence type="ECO:0000256" key="3">
    <source>
        <dbReference type="ARBA" id="ARBA00022553"/>
    </source>
</evidence>
<dbReference type="InterPro" id="IPR001242">
    <property type="entry name" value="Condensation_dom"/>
</dbReference>
<dbReference type="InterPro" id="IPR020845">
    <property type="entry name" value="AMP-binding_CS"/>
</dbReference>
<dbReference type="Gene3D" id="3.40.50.12780">
    <property type="entry name" value="N-terminal domain of ligase-like"/>
    <property type="match status" value="1"/>
</dbReference>
<dbReference type="SUPFAM" id="SSF52777">
    <property type="entry name" value="CoA-dependent acyltransferases"/>
    <property type="match status" value="2"/>
</dbReference>
<dbReference type="Pfam" id="PF00550">
    <property type="entry name" value="PP-binding"/>
    <property type="match status" value="2"/>
</dbReference>
<evidence type="ECO:0000313" key="7">
    <source>
        <dbReference type="Proteomes" id="UP000734823"/>
    </source>
</evidence>
<dbReference type="Gene3D" id="3.30.559.10">
    <property type="entry name" value="Chloramphenicol acetyltransferase-like domain"/>
    <property type="match status" value="1"/>
</dbReference>
<dbReference type="Gene3D" id="2.30.38.10">
    <property type="entry name" value="Luciferase, Domain 3"/>
    <property type="match status" value="1"/>
</dbReference>